<keyword evidence="2" id="KW-1185">Reference proteome</keyword>
<name>A0ABD2A2Q8_VESSQ</name>
<dbReference type="AlphaFoldDB" id="A0ABD2A2Q8"/>
<organism evidence="1 2">
    <name type="scientific">Vespula squamosa</name>
    <name type="common">Southern yellow jacket</name>
    <name type="synonym">Wasp</name>
    <dbReference type="NCBI Taxonomy" id="30214"/>
    <lineage>
        <taxon>Eukaryota</taxon>
        <taxon>Metazoa</taxon>
        <taxon>Ecdysozoa</taxon>
        <taxon>Arthropoda</taxon>
        <taxon>Hexapoda</taxon>
        <taxon>Insecta</taxon>
        <taxon>Pterygota</taxon>
        <taxon>Neoptera</taxon>
        <taxon>Endopterygota</taxon>
        <taxon>Hymenoptera</taxon>
        <taxon>Apocrita</taxon>
        <taxon>Aculeata</taxon>
        <taxon>Vespoidea</taxon>
        <taxon>Vespidae</taxon>
        <taxon>Vespinae</taxon>
        <taxon>Vespula</taxon>
    </lineage>
</organism>
<comment type="caution">
    <text evidence="1">The sequence shown here is derived from an EMBL/GenBank/DDBJ whole genome shotgun (WGS) entry which is preliminary data.</text>
</comment>
<dbReference type="Proteomes" id="UP001607302">
    <property type="component" value="Unassembled WGS sequence"/>
</dbReference>
<sequence>MTLKMNRGLLLHFQNMTMISNRKTSSERQDALLIITTVSIMLPITLNAAFTEDCKDRLMDVFTKICGNGRLKRSIEKFDLKKTDYKKFELVKSIDFPLEREKKSISFDKHKRRDISAKITNPEGEHIVDVISDSSPEDFHNQQRYYRQKSLPSAFVYSQNVATDNDDLGFETAVEELYELYKDFNDRPPRSFTQIERKKILRDFAKTCCYEDICDSENVDGLCF</sequence>
<reference evidence="1 2" key="1">
    <citation type="journal article" date="2024" name="Ann. Entomol. Soc. Am.">
        <title>Genomic analyses of the southern and eastern yellowjacket wasps (Hymenoptera: Vespidae) reveal evolutionary signatures of social life.</title>
        <authorList>
            <person name="Catto M.A."/>
            <person name="Caine P.B."/>
            <person name="Orr S.E."/>
            <person name="Hunt B.G."/>
            <person name="Goodisman M.A.D."/>
        </authorList>
    </citation>
    <scope>NUCLEOTIDE SEQUENCE [LARGE SCALE GENOMIC DNA]</scope>
    <source>
        <strain evidence="1">233</strain>
        <tissue evidence="1">Head and thorax</tissue>
    </source>
</reference>
<gene>
    <name evidence="1" type="ORF">V1478_014609</name>
</gene>
<accession>A0ABD2A2Q8</accession>
<evidence type="ECO:0000313" key="2">
    <source>
        <dbReference type="Proteomes" id="UP001607302"/>
    </source>
</evidence>
<proteinExistence type="predicted"/>
<dbReference type="EMBL" id="JAUDFV010000155">
    <property type="protein sequence ID" value="KAL2714911.1"/>
    <property type="molecule type" value="Genomic_DNA"/>
</dbReference>
<protein>
    <submittedName>
        <fullName evidence="1">Uncharacterized protein</fullName>
    </submittedName>
</protein>
<evidence type="ECO:0000313" key="1">
    <source>
        <dbReference type="EMBL" id="KAL2714911.1"/>
    </source>
</evidence>